<feature type="compositionally biased region" description="Low complexity" evidence="1">
    <location>
        <begin position="622"/>
        <end position="634"/>
    </location>
</feature>
<gene>
    <name evidence="2" type="ORF">CONPUDRAFT_72267</name>
</gene>
<name>A0A5M3MS22_CONPW</name>
<feature type="region of interest" description="Disordered" evidence="1">
    <location>
        <begin position="605"/>
        <end position="674"/>
    </location>
</feature>
<evidence type="ECO:0000313" key="2">
    <source>
        <dbReference type="EMBL" id="EIW81900.1"/>
    </source>
</evidence>
<sequence>MPKAPQNPKAPPAPRTKSKKFSRNVESYVRCAHVNAKLDMDDTEGEWGIWTLEQREFMVSQLPTYGEYSEKKNFALFWPDFQSTWYFRWPELKALFPNLSKDAELTQFQRDVVERGIQFRNVKTNAAMRWAFRNSITCTRSISGRSATMLDRMMGSNSRCNKDWEWFCKLYYDKEVGPEVTLILNAIKGTPTGGQVLDAVRSVAQRKLRDGPQSVRDEIEGKKDQQKVVLAGPSPASDPKLNALAARANTMTVMPSLAEIHEYVSSQTVGGKSTDGFRFATMIVGRDPLSGQMCSGCIHVGLDQAGLDFGQVSQSWKRCTEEFAAFAKAPGRPVEIVLRGKGGQNIVEKRDDSDKEATTAQLLSLNEDKAGDVVMQPIDSCALEATTTSTGQDATTTEELGLQDATCDILAHGNDSNAHTLVAPYGEDSTNAGIAIIDQTDGHGLSPGNMSDGGVDSYTAPAYFDPAFFDTTNDYSWLDDPQVQQALSHFGSMENQFPQYDHAELSEALFQGSGQLDMNIPIDFSAAQPSQLLPSSQPNVSPDLNFPGILQPSTPQSSFLPQDPGPPLVLSLSHTPVFTGVARLAPSPQTTPDVYAAQALSPPWADDQLPSPSHVLLHTPWPSQVRVPSSSHSPSPQPSTGHASAPSLELPRSTPPRPLMQVGNVDGARRASNRAHIKFNPKAADNAIGGLCLRAPGKENIQP</sequence>
<reference evidence="3" key="1">
    <citation type="journal article" date="2012" name="Science">
        <title>The Paleozoic origin of enzymatic lignin decomposition reconstructed from 31 fungal genomes.</title>
        <authorList>
            <person name="Floudas D."/>
            <person name="Binder M."/>
            <person name="Riley R."/>
            <person name="Barry K."/>
            <person name="Blanchette R.A."/>
            <person name="Henrissat B."/>
            <person name="Martinez A.T."/>
            <person name="Otillar R."/>
            <person name="Spatafora J.W."/>
            <person name="Yadav J.S."/>
            <person name="Aerts A."/>
            <person name="Benoit I."/>
            <person name="Boyd A."/>
            <person name="Carlson A."/>
            <person name="Copeland A."/>
            <person name="Coutinho P.M."/>
            <person name="de Vries R.P."/>
            <person name="Ferreira P."/>
            <person name="Findley K."/>
            <person name="Foster B."/>
            <person name="Gaskell J."/>
            <person name="Glotzer D."/>
            <person name="Gorecki P."/>
            <person name="Heitman J."/>
            <person name="Hesse C."/>
            <person name="Hori C."/>
            <person name="Igarashi K."/>
            <person name="Jurgens J.A."/>
            <person name="Kallen N."/>
            <person name="Kersten P."/>
            <person name="Kohler A."/>
            <person name="Kuees U."/>
            <person name="Kumar T.K.A."/>
            <person name="Kuo A."/>
            <person name="LaButti K."/>
            <person name="Larrondo L.F."/>
            <person name="Lindquist E."/>
            <person name="Ling A."/>
            <person name="Lombard V."/>
            <person name="Lucas S."/>
            <person name="Lundell T."/>
            <person name="Martin R."/>
            <person name="McLaughlin D.J."/>
            <person name="Morgenstern I."/>
            <person name="Morin E."/>
            <person name="Murat C."/>
            <person name="Nagy L.G."/>
            <person name="Nolan M."/>
            <person name="Ohm R.A."/>
            <person name="Patyshakuliyeva A."/>
            <person name="Rokas A."/>
            <person name="Ruiz-Duenas F.J."/>
            <person name="Sabat G."/>
            <person name="Salamov A."/>
            <person name="Samejima M."/>
            <person name="Schmutz J."/>
            <person name="Slot J.C."/>
            <person name="St John F."/>
            <person name="Stenlid J."/>
            <person name="Sun H."/>
            <person name="Sun S."/>
            <person name="Syed K."/>
            <person name="Tsang A."/>
            <person name="Wiebenga A."/>
            <person name="Young D."/>
            <person name="Pisabarro A."/>
            <person name="Eastwood D.C."/>
            <person name="Martin F."/>
            <person name="Cullen D."/>
            <person name="Grigoriev I.V."/>
            <person name="Hibbett D.S."/>
        </authorList>
    </citation>
    <scope>NUCLEOTIDE SEQUENCE [LARGE SCALE GENOMIC DNA]</scope>
    <source>
        <strain evidence="3">RWD-64-598 SS2</strain>
    </source>
</reference>
<feature type="region of interest" description="Disordered" evidence="1">
    <location>
        <begin position="529"/>
        <end position="566"/>
    </location>
</feature>
<dbReference type="KEGG" id="cput:CONPUDRAFT_72267"/>
<accession>A0A5M3MS22</accession>
<dbReference type="OrthoDB" id="2803872at2759"/>
<feature type="compositionally biased region" description="Polar residues" evidence="1">
    <location>
        <begin position="551"/>
        <end position="560"/>
    </location>
</feature>
<comment type="caution">
    <text evidence="2">The sequence shown here is derived from an EMBL/GenBank/DDBJ whole genome shotgun (WGS) entry which is preliminary data.</text>
</comment>
<feature type="region of interest" description="Disordered" evidence="1">
    <location>
        <begin position="1"/>
        <end position="21"/>
    </location>
</feature>
<dbReference type="Proteomes" id="UP000053558">
    <property type="component" value="Unassembled WGS sequence"/>
</dbReference>
<protein>
    <submittedName>
        <fullName evidence="2">Uncharacterized protein</fullName>
    </submittedName>
</protein>
<dbReference type="EMBL" id="JH711577">
    <property type="protein sequence ID" value="EIW81900.1"/>
    <property type="molecule type" value="Genomic_DNA"/>
</dbReference>
<dbReference type="GeneID" id="19209019"/>
<organism evidence="2 3">
    <name type="scientific">Coniophora puteana (strain RWD-64-598)</name>
    <name type="common">Brown rot fungus</name>
    <dbReference type="NCBI Taxonomy" id="741705"/>
    <lineage>
        <taxon>Eukaryota</taxon>
        <taxon>Fungi</taxon>
        <taxon>Dikarya</taxon>
        <taxon>Basidiomycota</taxon>
        <taxon>Agaricomycotina</taxon>
        <taxon>Agaricomycetes</taxon>
        <taxon>Agaricomycetidae</taxon>
        <taxon>Boletales</taxon>
        <taxon>Coniophorineae</taxon>
        <taxon>Coniophoraceae</taxon>
        <taxon>Coniophora</taxon>
    </lineage>
</organism>
<dbReference type="AlphaFoldDB" id="A0A5M3MS22"/>
<feature type="compositionally biased region" description="Polar residues" evidence="1">
    <location>
        <begin position="529"/>
        <end position="542"/>
    </location>
</feature>
<dbReference type="RefSeq" id="XP_007767482.1">
    <property type="nucleotide sequence ID" value="XM_007769292.1"/>
</dbReference>
<evidence type="ECO:0000313" key="3">
    <source>
        <dbReference type="Proteomes" id="UP000053558"/>
    </source>
</evidence>
<evidence type="ECO:0000256" key="1">
    <source>
        <dbReference type="SAM" id="MobiDB-lite"/>
    </source>
</evidence>
<proteinExistence type="predicted"/>
<keyword evidence="3" id="KW-1185">Reference proteome</keyword>